<keyword evidence="5" id="KW-1185">Reference proteome</keyword>
<dbReference type="GO" id="GO:0032259">
    <property type="term" value="P:methylation"/>
    <property type="evidence" value="ECO:0007669"/>
    <property type="project" value="UniProtKB-KW"/>
</dbReference>
<organism evidence="4 5">
    <name type="scientific">Salimicrobium flavidum</name>
    <dbReference type="NCBI Taxonomy" id="570947"/>
    <lineage>
        <taxon>Bacteria</taxon>
        <taxon>Bacillati</taxon>
        <taxon>Bacillota</taxon>
        <taxon>Bacilli</taxon>
        <taxon>Bacillales</taxon>
        <taxon>Bacillaceae</taxon>
        <taxon>Salimicrobium</taxon>
    </lineage>
</organism>
<evidence type="ECO:0000259" key="3">
    <source>
        <dbReference type="Pfam" id="PF01478"/>
    </source>
</evidence>
<dbReference type="Pfam" id="PF01478">
    <property type="entry name" value="Peptidase_A24"/>
    <property type="match status" value="1"/>
</dbReference>
<dbReference type="GO" id="GO:0008168">
    <property type="term" value="F:methyltransferase activity"/>
    <property type="evidence" value="ECO:0007669"/>
    <property type="project" value="UniProtKB-KW"/>
</dbReference>
<reference evidence="5" key="1">
    <citation type="submission" date="2017-01" db="EMBL/GenBank/DDBJ databases">
        <authorList>
            <person name="Varghese N."/>
            <person name="Submissions S."/>
        </authorList>
    </citation>
    <scope>NUCLEOTIDE SEQUENCE [LARGE SCALE GENOMIC DNA]</scope>
    <source>
        <strain evidence="5">DSM 23127</strain>
    </source>
</reference>
<dbReference type="InterPro" id="IPR050882">
    <property type="entry name" value="Prepilin_peptidase/N-MTase"/>
</dbReference>
<dbReference type="AlphaFoldDB" id="A0A1N7JMU7"/>
<dbReference type="Gene3D" id="1.20.120.1220">
    <property type="match status" value="1"/>
</dbReference>
<keyword evidence="4" id="KW-0808">Transferase</keyword>
<evidence type="ECO:0000313" key="5">
    <source>
        <dbReference type="Proteomes" id="UP000187608"/>
    </source>
</evidence>
<feature type="transmembrane region" description="Helical" evidence="2">
    <location>
        <begin position="105"/>
        <end position="138"/>
    </location>
</feature>
<feature type="transmembrane region" description="Helical" evidence="2">
    <location>
        <begin position="73"/>
        <end position="93"/>
    </location>
</feature>
<dbReference type="EMBL" id="FTOC01000007">
    <property type="protein sequence ID" value="SIS50635.1"/>
    <property type="molecule type" value="Genomic_DNA"/>
</dbReference>
<evidence type="ECO:0000313" key="4">
    <source>
        <dbReference type="EMBL" id="SIS50635.1"/>
    </source>
</evidence>
<dbReference type="PANTHER" id="PTHR30487:SF0">
    <property type="entry name" value="PREPILIN LEADER PEPTIDASE_N-METHYLTRANSFERASE-RELATED"/>
    <property type="match status" value="1"/>
</dbReference>
<keyword evidence="2" id="KW-0812">Transmembrane</keyword>
<dbReference type="GO" id="GO:0004190">
    <property type="term" value="F:aspartic-type endopeptidase activity"/>
    <property type="evidence" value="ECO:0007669"/>
    <property type="project" value="InterPro"/>
</dbReference>
<dbReference type="GO" id="GO:0005886">
    <property type="term" value="C:plasma membrane"/>
    <property type="evidence" value="ECO:0007669"/>
    <property type="project" value="TreeGrafter"/>
</dbReference>
<dbReference type="InterPro" id="IPR000045">
    <property type="entry name" value="Prepilin_IV_endopep_pep"/>
</dbReference>
<dbReference type="Proteomes" id="UP000187608">
    <property type="component" value="Unassembled WGS sequence"/>
</dbReference>
<dbReference type="GO" id="GO:0006465">
    <property type="term" value="P:signal peptide processing"/>
    <property type="evidence" value="ECO:0007669"/>
    <property type="project" value="TreeGrafter"/>
</dbReference>
<comment type="similarity">
    <text evidence="1">Belongs to the peptidase A24 family.</text>
</comment>
<keyword evidence="2" id="KW-0472">Membrane</keyword>
<evidence type="ECO:0000256" key="2">
    <source>
        <dbReference type="SAM" id="Phobius"/>
    </source>
</evidence>
<keyword evidence="2" id="KW-1133">Transmembrane helix</keyword>
<feature type="transmembrane region" description="Helical" evidence="2">
    <location>
        <begin position="150"/>
        <end position="173"/>
    </location>
</feature>
<gene>
    <name evidence="4" type="ORF">SAMN05421687_1077</name>
</gene>
<feature type="domain" description="Prepilin type IV endopeptidase peptidase" evidence="3">
    <location>
        <begin position="31"/>
        <end position="133"/>
    </location>
</feature>
<keyword evidence="4" id="KW-0489">Methyltransferase</keyword>
<name>A0A1N7JMU7_9BACI</name>
<accession>A0A1N7JMU7</accession>
<dbReference type="STRING" id="570947.SAMN05421687_1077"/>
<sequence length="176" mass="18833">MYPGMELFSGSFFALSFWFHGWSPLLIYALLLGALTHILIVSDIKYMVLPTPIILFFLAAFVGYFFVAPPDPLWSPIAGGLLGAGMTALVILVSKGGMGGGDLKLFGLLGVVMGVKVLLLTFFLSALLGALVGGVLLITKVISRKQPIPFGPFILISACIAHFSGTMIIDWYLGSF</sequence>
<protein>
    <submittedName>
        <fullName evidence="4">Leader peptidase (Prepilin peptidase) / N-methyltransferase</fullName>
    </submittedName>
</protein>
<evidence type="ECO:0000256" key="1">
    <source>
        <dbReference type="ARBA" id="ARBA00005801"/>
    </source>
</evidence>
<feature type="transmembrane region" description="Helical" evidence="2">
    <location>
        <begin position="12"/>
        <end position="35"/>
    </location>
</feature>
<feature type="transmembrane region" description="Helical" evidence="2">
    <location>
        <begin position="47"/>
        <end position="67"/>
    </location>
</feature>
<proteinExistence type="inferred from homology"/>
<dbReference type="PANTHER" id="PTHR30487">
    <property type="entry name" value="TYPE 4 PREPILIN-LIKE PROTEINS LEADER PEPTIDE-PROCESSING ENZYME"/>
    <property type="match status" value="1"/>
</dbReference>